<evidence type="ECO:0000313" key="7">
    <source>
        <dbReference type="EMBL" id="KAG9508585.1"/>
    </source>
</evidence>
<dbReference type="InterPro" id="IPR001709">
    <property type="entry name" value="Flavoprot_Pyr_Nucl_cyt_Rdtase"/>
</dbReference>
<reference evidence="7 8" key="1">
    <citation type="submission" date="2020-10" db="EMBL/GenBank/DDBJ databases">
        <authorList>
            <person name="Klimov P.B."/>
            <person name="Dyachkov S.M."/>
            <person name="Chetverikov P.E."/>
        </authorList>
    </citation>
    <scope>NUCLEOTIDE SEQUENCE [LARGE SCALE GENOMIC DNA]</scope>
    <source>
        <strain evidence="7">BMOC 18-1129-001#AD2665</strain>
        <tissue evidence="7">Entire mites</tissue>
    </source>
</reference>
<dbReference type="InterPro" id="IPR017938">
    <property type="entry name" value="Riboflavin_synthase-like_b-brl"/>
</dbReference>
<evidence type="ECO:0000256" key="1">
    <source>
        <dbReference type="ARBA" id="ARBA00001974"/>
    </source>
</evidence>
<keyword evidence="3" id="KW-0274">FAD</keyword>
<evidence type="ECO:0000256" key="4">
    <source>
        <dbReference type="ARBA" id="ARBA00023002"/>
    </source>
</evidence>
<dbReference type="EMBL" id="JAIFTH010001303">
    <property type="protein sequence ID" value="KAG9508585.1"/>
    <property type="molecule type" value="Genomic_DNA"/>
</dbReference>
<evidence type="ECO:0000313" key="8">
    <source>
        <dbReference type="Proteomes" id="UP000825002"/>
    </source>
</evidence>
<dbReference type="PROSITE" id="PS51384">
    <property type="entry name" value="FAD_FR"/>
    <property type="match status" value="1"/>
</dbReference>
<dbReference type="PANTHER" id="PTHR19384">
    <property type="entry name" value="NITRIC OXIDE SYNTHASE-RELATED"/>
    <property type="match status" value="1"/>
</dbReference>
<keyword evidence="4" id="KW-0560">Oxidoreductase</keyword>
<keyword evidence="8" id="KW-1185">Reference proteome</keyword>
<accession>A0ABQ7S5A3</accession>
<dbReference type="Pfam" id="PF00667">
    <property type="entry name" value="FAD_binding_1"/>
    <property type="match status" value="1"/>
</dbReference>
<evidence type="ECO:0000256" key="5">
    <source>
        <dbReference type="ARBA" id="ARBA00023797"/>
    </source>
</evidence>
<dbReference type="InterPro" id="IPR017927">
    <property type="entry name" value="FAD-bd_FR_type"/>
</dbReference>
<dbReference type="InterPro" id="IPR023173">
    <property type="entry name" value="NADPH_Cyt_P450_Rdtase_alpha"/>
</dbReference>
<dbReference type="EC" id="1.6.2.4" evidence="5"/>
<feature type="domain" description="FAD-binding FR-type" evidence="6">
    <location>
        <begin position="40"/>
        <end position="283"/>
    </location>
</feature>
<dbReference type="Gene3D" id="1.20.990.10">
    <property type="entry name" value="NADPH-cytochrome p450 Reductase, Chain A, domain 3"/>
    <property type="match status" value="1"/>
</dbReference>
<name>A0ABQ7S5A3_9ACAR</name>
<keyword evidence="2" id="KW-0285">Flavoprotein</keyword>
<sequence>MRQYVLKVHDKDSLSESEIFTGEVARINSYKDMRPPYGIKNPYMSKVINARELYRGERSCLHVEFDMGNEMLAYDTGDHLVIFPENDPALVNTIGRLLNVDLDQVISLTNVDPLSSRRTPFPCPCSYRTALTYYVDITGSIRMHTLRDLIPFAGNDEDRDFLNVLSTPDDIGKAKYKNWVVDDCRNIVHILEDLTSLRPPLDFLLELLPRLQSRYYSISSSALASPRVASITASIVEYRTPTGRVNTGVTTGFLKRKLAPLNGVVRDDVRLPVCFVRSQFRLPKLINDKMPPIIMIGPGTGLAPMRGFLQELEYLKLTKNKKLDDVVLYYGCRHKNQDYLYQDELKRFNTNGTLTHLRVAFSRDQPEKVYVTHLLKQNREETWEILHKKEGYIYVCGEARNMAKEVHQIIFDIILENLKKFLPSDISDSDLHKKASEYFKNLESQRRYQADVWS</sequence>
<dbReference type="InterPro" id="IPR001433">
    <property type="entry name" value="OxRdtase_FAD/NAD-bd"/>
</dbReference>
<dbReference type="Gene3D" id="3.40.50.80">
    <property type="entry name" value="Nucleotide-binding domain of ferredoxin-NADP reductase (FNR) module"/>
    <property type="match status" value="1"/>
</dbReference>
<dbReference type="InterPro" id="IPR039261">
    <property type="entry name" value="FNR_nucleotide-bd"/>
</dbReference>
<proteinExistence type="predicted"/>
<dbReference type="InterPro" id="IPR003097">
    <property type="entry name" value="CysJ-like_FAD-binding"/>
</dbReference>
<dbReference type="SUPFAM" id="SSF63380">
    <property type="entry name" value="Riboflavin synthase domain-like"/>
    <property type="match status" value="1"/>
</dbReference>
<comment type="caution">
    <text evidence="7">The sequence shown here is derived from an EMBL/GenBank/DDBJ whole genome shotgun (WGS) entry which is preliminary data.</text>
</comment>
<feature type="non-terminal residue" evidence="7">
    <location>
        <position position="1"/>
    </location>
</feature>
<evidence type="ECO:0000256" key="3">
    <source>
        <dbReference type="ARBA" id="ARBA00022827"/>
    </source>
</evidence>
<gene>
    <name evidence="7" type="ORF">GZH46_02914</name>
</gene>
<dbReference type="Pfam" id="PF00175">
    <property type="entry name" value="NAD_binding_1"/>
    <property type="match status" value="1"/>
</dbReference>
<evidence type="ECO:0000256" key="2">
    <source>
        <dbReference type="ARBA" id="ARBA00022630"/>
    </source>
</evidence>
<dbReference type="PANTHER" id="PTHR19384:SF17">
    <property type="entry name" value="NADPH--CYTOCHROME P450 REDUCTASE"/>
    <property type="match status" value="1"/>
</dbReference>
<comment type="cofactor">
    <cofactor evidence="1">
        <name>FAD</name>
        <dbReference type="ChEBI" id="CHEBI:57692"/>
    </cofactor>
</comment>
<dbReference type="Gene3D" id="2.40.30.10">
    <property type="entry name" value="Translation factors"/>
    <property type="match status" value="1"/>
</dbReference>
<dbReference type="Proteomes" id="UP000825002">
    <property type="component" value="Unassembled WGS sequence"/>
</dbReference>
<evidence type="ECO:0000259" key="6">
    <source>
        <dbReference type="PROSITE" id="PS51384"/>
    </source>
</evidence>
<organism evidence="7 8">
    <name type="scientific">Fragariocoptes setiger</name>
    <dbReference type="NCBI Taxonomy" id="1670756"/>
    <lineage>
        <taxon>Eukaryota</taxon>
        <taxon>Metazoa</taxon>
        <taxon>Ecdysozoa</taxon>
        <taxon>Arthropoda</taxon>
        <taxon>Chelicerata</taxon>
        <taxon>Arachnida</taxon>
        <taxon>Acari</taxon>
        <taxon>Acariformes</taxon>
        <taxon>Trombidiformes</taxon>
        <taxon>Prostigmata</taxon>
        <taxon>Eupodina</taxon>
        <taxon>Eriophyoidea</taxon>
        <taxon>Phytoptidae</taxon>
        <taxon>Fragariocoptes</taxon>
    </lineage>
</organism>
<dbReference type="SUPFAM" id="SSF52343">
    <property type="entry name" value="Ferredoxin reductase-like, C-terminal NADP-linked domain"/>
    <property type="match status" value="1"/>
</dbReference>
<dbReference type="PRINTS" id="PR00371">
    <property type="entry name" value="FPNCR"/>
</dbReference>
<protein>
    <recommendedName>
        <fullName evidence="5">NADPH--hemoprotein reductase</fullName>
        <ecNumber evidence="5">1.6.2.4</ecNumber>
    </recommendedName>
</protein>